<protein>
    <submittedName>
        <fullName evidence="1">Uncharacterized protein</fullName>
    </submittedName>
</protein>
<proteinExistence type="predicted"/>
<keyword evidence="2" id="KW-1185">Reference proteome</keyword>
<evidence type="ECO:0000313" key="1">
    <source>
        <dbReference type="EMBL" id="QDY66621.1"/>
    </source>
</evidence>
<reference evidence="1 2" key="1">
    <citation type="submission" date="2019-07" db="EMBL/GenBank/DDBJ databases">
        <title>Complete Genome Sequence of drought tolerant Plant Growth-Promoting Rhizobacterium Glutamicibacter halophytocola DR408.</title>
        <authorList>
            <person name="Nishu S.D."/>
            <person name="Lee T.K."/>
        </authorList>
    </citation>
    <scope>NUCLEOTIDE SEQUENCE [LARGE SCALE GENOMIC DNA]</scope>
    <source>
        <strain evidence="1 2">DR408</strain>
    </source>
</reference>
<dbReference type="Proteomes" id="UP000320717">
    <property type="component" value="Chromosome"/>
</dbReference>
<name>A0ABX5YAD3_9MICC</name>
<sequence>MHILFTLGDLLLPVNEIGAAATRRSRVIAALCVAVAPDGDEPMKATPHRGLLMRHGQNSIACAQCPEGMAQLFRDT</sequence>
<organism evidence="1 2">
    <name type="scientific">Glutamicibacter halophytocola</name>
    <dbReference type="NCBI Taxonomy" id="1933880"/>
    <lineage>
        <taxon>Bacteria</taxon>
        <taxon>Bacillati</taxon>
        <taxon>Actinomycetota</taxon>
        <taxon>Actinomycetes</taxon>
        <taxon>Micrococcales</taxon>
        <taxon>Micrococcaceae</taxon>
        <taxon>Glutamicibacter</taxon>
    </lineage>
</organism>
<gene>
    <name evidence="1" type="ORF">FQA45_09965</name>
</gene>
<dbReference type="EMBL" id="CP042260">
    <property type="protein sequence ID" value="QDY66621.1"/>
    <property type="molecule type" value="Genomic_DNA"/>
</dbReference>
<accession>A0ABX5YAD3</accession>
<evidence type="ECO:0000313" key="2">
    <source>
        <dbReference type="Proteomes" id="UP000320717"/>
    </source>
</evidence>